<dbReference type="STRING" id="1160509.A0A3N4IIF2"/>
<dbReference type="OrthoDB" id="2281372at2759"/>
<accession>A0A3N4IIF2</accession>
<dbReference type="SMART" id="SM00257">
    <property type="entry name" value="LysM"/>
    <property type="match status" value="1"/>
</dbReference>
<keyword evidence="6" id="KW-1185">Reference proteome</keyword>
<dbReference type="GO" id="GO:0008061">
    <property type="term" value="F:chitin binding"/>
    <property type="evidence" value="ECO:0007669"/>
    <property type="project" value="UniProtKB-KW"/>
</dbReference>
<organism evidence="5 6">
    <name type="scientific">Ascobolus immersus RN42</name>
    <dbReference type="NCBI Taxonomy" id="1160509"/>
    <lineage>
        <taxon>Eukaryota</taxon>
        <taxon>Fungi</taxon>
        <taxon>Dikarya</taxon>
        <taxon>Ascomycota</taxon>
        <taxon>Pezizomycotina</taxon>
        <taxon>Pezizomycetes</taxon>
        <taxon>Pezizales</taxon>
        <taxon>Ascobolaceae</taxon>
        <taxon>Ascobolus</taxon>
    </lineage>
</organism>
<gene>
    <name evidence="5" type="ORF">BJ508DRAFT_323947</name>
</gene>
<dbReference type="InterPro" id="IPR036779">
    <property type="entry name" value="LysM_dom_sf"/>
</dbReference>
<dbReference type="AlphaFoldDB" id="A0A3N4IIF2"/>
<dbReference type="CDD" id="cd00118">
    <property type="entry name" value="LysM"/>
    <property type="match status" value="1"/>
</dbReference>
<evidence type="ECO:0000256" key="3">
    <source>
        <dbReference type="SAM" id="SignalP"/>
    </source>
</evidence>
<sequence>MRISTPLLAITALLFTSPHPTEAIPVLSTWTKWCQTSPYCRNNVVTNRVYMHFEPQGPNFNKCQLWHTRQRGEYCYEIAKKFHITLQEFYVWNPSVKNDCSQLYAGQAYCVYKPFPW</sequence>
<dbReference type="PANTHER" id="PTHR34997:SF1">
    <property type="entry name" value="PEPTIDOGLYCAN-BINDING LYSIN DOMAIN"/>
    <property type="match status" value="1"/>
</dbReference>
<protein>
    <recommendedName>
        <fullName evidence="4">LysM domain-containing protein</fullName>
    </recommendedName>
</protein>
<dbReference type="EMBL" id="ML119661">
    <property type="protein sequence ID" value="RPA83951.1"/>
    <property type="molecule type" value="Genomic_DNA"/>
</dbReference>
<feature type="chain" id="PRO_5018223943" description="LysM domain-containing protein" evidence="3">
    <location>
        <begin position="24"/>
        <end position="117"/>
    </location>
</feature>
<evidence type="ECO:0000313" key="5">
    <source>
        <dbReference type="EMBL" id="RPA83951.1"/>
    </source>
</evidence>
<reference evidence="5 6" key="1">
    <citation type="journal article" date="2018" name="Nat. Ecol. Evol.">
        <title>Pezizomycetes genomes reveal the molecular basis of ectomycorrhizal truffle lifestyle.</title>
        <authorList>
            <person name="Murat C."/>
            <person name="Payen T."/>
            <person name="Noel B."/>
            <person name="Kuo A."/>
            <person name="Morin E."/>
            <person name="Chen J."/>
            <person name="Kohler A."/>
            <person name="Krizsan K."/>
            <person name="Balestrini R."/>
            <person name="Da Silva C."/>
            <person name="Montanini B."/>
            <person name="Hainaut M."/>
            <person name="Levati E."/>
            <person name="Barry K.W."/>
            <person name="Belfiori B."/>
            <person name="Cichocki N."/>
            <person name="Clum A."/>
            <person name="Dockter R.B."/>
            <person name="Fauchery L."/>
            <person name="Guy J."/>
            <person name="Iotti M."/>
            <person name="Le Tacon F."/>
            <person name="Lindquist E.A."/>
            <person name="Lipzen A."/>
            <person name="Malagnac F."/>
            <person name="Mello A."/>
            <person name="Molinier V."/>
            <person name="Miyauchi S."/>
            <person name="Poulain J."/>
            <person name="Riccioni C."/>
            <person name="Rubini A."/>
            <person name="Sitrit Y."/>
            <person name="Splivallo R."/>
            <person name="Traeger S."/>
            <person name="Wang M."/>
            <person name="Zifcakova L."/>
            <person name="Wipf D."/>
            <person name="Zambonelli A."/>
            <person name="Paolocci F."/>
            <person name="Nowrousian M."/>
            <person name="Ottonello S."/>
            <person name="Baldrian P."/>
            <person name="Spatafora J.W."/>
            <person name="Henrissat B."/>
            <person name="Nagy L.G."/>
            <person name="Aury J.M."/>
            <person name="Wincker P."/>
            <person name="Grigoriev I.V."/>
            <person name="Bonfante P."/>
            <person name="Martin F.M."/>
        </authorList>
    </citation>
    <scope>NUCLEOTIDE SEQUENCE [LARGE SCALE GENOMIC DNA]</scope>
    <source>
        <strain evidence="5 6">RN42</strain>
    </source>
</reference>
<dbReference type="SUPFAM" id="SSF54106">
    <property type="entry name" value="LysM domain"/>
    <property type="match status" value="1"/>
</dbReference>
<keyword evidence="1" id="KW-0147">Chitin-binding</keyword>
<keyword evidence="2" id="KW-0843">Virulence</keyword>
<keyword evidence="3" id="KW-0732">Signal</keyword>
<dbReference type="PROSITE" id="PS51782">
    <property type="entry name" value="LYSM"/>
    <property type="match status" value="1"/>
</dbReference>
<evidence type="ECO:0000313" key="6">
    <source>
        <dbReference type="Proteomes" id="UP000275078"/>
    </source>
</evidence>
<dbReference type="InterPro" id="IPR052210">
    <property type="entry name" value="LysM1-like"/>
</dbReference>
<evidence type="ECO:0000256" key="1">
    <source>
        <dbReference type="ARBA" id="ARBA00022669"/>
    </source>
</evidence>
<dbReference type="Pfam" id="PF01476">
    <property type="entry name" value="LysM"/>
    <property type="match status" value="1"/>
</dbReference>
<dbReference type="PANTHER" id="PTHR34997">
    <property type="entry name" value="AM15"/>
    <property type="match status" value="1"/>
</dbReference>
<feature type="signal peptide" evidence="3">
    <location>
        <begin position="1"/>
        <end position="23"/>
    </location>
</feature>
<feature type="domain" description="LysM" evidence="4">
    <location>
        <begin position="65"/>
        <end position="111"/>
    </location>
</feature>
<dbReference type="InterPro" id="IPR018392">
    <property type="entry name" value="LysM"/>
</dbReference>
<evidence type="ECO:0000259" key="4">
    <source>
        <dbReference type="PROSITE" id="PS51782"/>
    </source>
</evidence>
<name>A0A3N4IIF2_ASCIM</name>
<proteinExistence type="predicted"/>
<evidence type="ECO:0000256" key="2">
    <source>
        <dbReference type="ARBA" id="ARBA00023026"/>
    </source>
</evidence>
<dbReference type="Gene3D" id="3.10.350.10">
    <property type="entry name" value="LysM domain"/>
    <property type="match status" value="1"/>
</dbReference>
<dbReference type="Proteomes" id="UP000275078">
    <property type="component" value="Unassembled WGS sequence"/>
</dbReference>